<dbReference type="Proteomes" id="UP000613580">
    <property type="component" value="Unassembled WGS sequence"/>
</dbReference>
<gene>
    <name evidence="2" type="ORF">HMN09_01148500</name>
</gene>
<keyword evidence="1" id="KW-1133">Transmembrane helix</keyword>
<proteinExistence type="predicted"/>
<keyword evidence="3" id="KW-1185">Reference proteome</keyword>
<dbReference type="AlphaFoldDB" id="A0A8H6S797"/>
<evidence type="ECO:0000313" key="3">
    <source>
        <dbReference type="Proteomes" id="UP000613580"/>
    </source>
</evidence>
<feature type="transmembrane region" description="Helical" evidence="1">
    <location>
        <begin position="260"/>
        <end position="277"/>
    </location>
</feature>
<feature type="transmembrane region" description="Helical" evidence="1">
    <location>
        <begin position="283"/>
        <end position="305"/>
    </location>
</feature>
<dbReference type="EMBL" id="JACAZE010000019">
    <property type="protein sequence ID" value="KAF7294201.1"/>
    <property type="molecule type" value="Genomic_DNA"/>
</dbReference>
<accession>A0A8H6S797</accession>
<evidence type="ECO:0000313" key="2">
    <source>
        <dbReference type="EMBL" id="KAF7294201.1"/>
    </source>
</evidence>
<reference evidence="2" key="1">
    <citation type="submission" date="2020-05" db="EMBL/GenBank/DDBJ databases">
        <title>Mycena genomes resolve the evolution of fungal bioluminescence.</title>
        <authorList>
            <person name="Tsai I.J."/>
        </authorList>
    </citation>
    <scope>NUCLEOTIDE SEQUENCE</scope>
    <source>
        <strain evidence="2">110903Hualien_Pintung</strain>
    </source>
</reference>
<keyword evidence="1" id="KW-0812">Transmembrane</keyword>
<feature type="transmembrane region" description="Helical" evidence="1">
    <location>
        <begin position="128"/>
        <end position="153"/>
    </location>
</feature>
<protein>
    <submittedName>
        <fullName evidence="2">Uncharacterized protein</fullName>
    </submittedName>
</protein>
<feature type="transmembrane region" description="Helical" evidence="1">
    <location>
        <begin position="41"/>
        <end position="68"/>
    </location>
</feature>
<evidence type="ECO:0000256" key="1">
    <source>
        <dbReference type="SAM" id="Phobius"/>
    </source>
</evidence>
<organism evidence="2 3">
    <name type="scientific">Mycena chlorophos</name>
    <name type="common">Agaric fungus</name>
    <name type="synonym">Agaricus chlorophos</name>
    <dbReference type="NCBI Taxonomy" id="658473"/>
    <lineage>
        <taxon>Eukaryota</taxon>
        <taxon>Fungi</taxon>
        <taxon>Dikarya</taxon>
        <taxon>Basidiomycota</taxon>
        <taxon>Agaricomycotina</taxon>
        <taxon>Agaricomycetes</taxon>
        <taxon>Agaricomycetidae</taxon>
        <taxon>Agaricales</taxon>
        <taxon>Marasmiineae</taxon>
        <taxon>Mycenaceae</taxon>
        <taxon>Mycena</taxon>
    </lineage>
</organism>
<feature type="transmembrane region" description="Helical" evidence="1">
    <location>
        <begin position="210"/>
        <end position="232"/>
    </location>
</feature>
<dbReference type="OrthoDB" id="3062898at2759"/>
<comment type="caution">
    <text evidence="2">The sequence shown here is derived from an EMBL/GenBank/DDBJ whole genome shotgun (WGS) entry which is preliminary data.</text>
</comment>
<sequence>MPTPFSVLAPSFTLLECAEWAIRLYYPQSAVHHLLRRALTLAYTAGLYGLVAFDLVAIFVNFGLAPVVERLLDAPVHSRSGGGRSKVPLWQLCAVFGGLPVVVGSILREKGSETIPGTYVVLKDAIVPLLRCLGVAILAAFVVTVPLLVVWVVSRRLTVKPSKRKWSRRTSSALRLTSNAFFALLAFEWMHSKHPQQTDLASVLNTSKWIGLAAYVGAAIWFFSDRAATFFLRKALAILKLPPTPVKSFEAPPPDLSHHWVQFVFFPMAVVLNAYVYTGTSTLAGVAWTIGALGASTVLAFYIVLLDILIYRLFCDFLPVPSAEYSTTDIMAIHLAQFSLRDAEGKTGWERRGYGSQIGVWVEEDGTSEGGFGVGRWRIVTKFSVSRSRRTVQQ</sequence>
<keyword evidence="1" id="KW-0472">Membrane</keyword>
<name>A0A8H6S797_MYCCL</name>